<evidence type="ECO:0000256" key="1">
    <source>
        <dbReference type="ARBA" id="ARBA00023015"/>
    </source>
</evidence>
<dbReference type="SMART" id="SM00345">
    <property type="entry name" value="HTH_GNTR"/>
    <property type="match status" value="1"/>
</dbReference>
<evidence type="ECO:0000256" key="2">
    <source>
        <dbReference type="ARBA" id="ARBA00023125"/>
    </source>
</evidence>
<sequence>MVPTPRKSRNLAQGVVEQISSSIRQGVLKPGEKLPTESTLMSQHGVSRTVVREAISHLQASGLVQTRHGIGTFVLERPQSGLGIDAESILTLRDVLSILELRIGVESETAGLAAVRRTDEQVRELGDTLAEMQEAMAVGRSAAEADKRFHLLIAQSTGNRYFVDILGQLGNTIIPRARLNTAELEQDKPADFNERVSREHDDIYRAIERRDPEAARAAMRTHLSNSRERLVQAQRRIESLIN</sequence>
<organism evidence="5 6">
    <name type="scientific">Massilia consociata</name>
    <dbReference type="NCBI Taxonomy" id="760117"/>
    <lineage>
        <taxon>Bacteria</taxon>
        <taxon>Pseudomonadati</taxon>
        <taxon>Pseudomonadota</taxon>
        <taxon>Betaproteobacteria</taxon>
        <taxon>Burkholderiales</taxon>
        <taxon>Oxalobacteraceae</taxon>
        <taxon>Telluria group</taxon>
        <taxon>Massilia</taxon>
    </lineage>
</organism>
<evidence type="ECO:0000259" key="4">
    <source>
        <dbReference type="PROSITE" id="PS50949"/>
    </source>
</evidence>
<dbReference type="InterPro" id="IPR011711">
    <property type="entry name" value="GntR_C"/>
</dbReference>
<accession>A0ABV6FJH5</accession>
<keyword evidence="2" id="KW-0238">DNA-binding</keyword>
<dbReference type="Pfam" id="PF07729">
    <property type="entry name" value="FCD"/>
    <property type="match status" value="1"/>
</dbReference>
<comment type="caution">
    <text evidence="5">The sequence shown here is derived from an EMBL/GenBank/DDBJ whole genome shotgun (WGS) entry which is preliminary data.</text>
</comment>
<keyword evidence="6" id="KW-1185">Reference proteome</keyword>
<evidence type="ECO:0000313" key="6">
    <source>
        <dbReference type="Proteomes" id="UP001589773"/>
    </source>
</evidence>
<evidence type="ECO:0000313" key="5">
    <source>
        <dbReference type="EMBL" id="MFC0253457.1"/>
    </source>
</evidence>
<feature type="domain" description="HTH gntR-type" evidence="4">
    <location>
        <begin position="9"/>
        <end position="77"/>
    </location>
</feature>
<dbReference type="InterPro" id="IPR036390">
    <property type="entry name" value="WH_DNA-bd_sf"/>
</dbReference>
<dbReference type="InterPro" id="IPR000524">
    <property type="entry name" value="Tscrpt_reg_HTH_GntR"/>
</dbReference>
<dbReference type="SUPFAM" id="SSF48008">
    <property type="entry name" value="GntR ligand-binding domain-like"/>
    <property type="match status" value="1"/>
</dbReference>
<dbReference type="Gene3D" id="1.10.10.10">
    <property type="entry name" value="Winged helix-like DNA-binding domain superfamily/Winged helix DNA-binding domain"/>
    <property type="match status" value="1"/>
</dbReference>
<dbReference type="EMBL" id="JBHLWP010000013">
    <property type="protein sequence ID" value="MFC0253457.1"/>
    <property type="molecule type" value="Genomic_DNA"/>
</dbReference>
<dbReference type="PRINTS" id="PR00035">
    <property type="entry name" value="HTHGNTR"/>
</dbReference>
<dbReference type="InterPro" id="IPR036388">
    <property type="entry name" value="WH-like_DNA-bd_sf"/>
</dbReference>
<dbReference type="PROSITE" id="PS50949">
    <property type="entry name" value="HTH_GNTR"/>
    <property type="match status" value="1"/>
</dbReference>
<dbReference type="InterPro" id="IPR008920">
    <property type="entry name" value="TF_FadR/GntR_C"/>
</dbReference>
<dbReference type="RefSeq" id="WP_379680513.1">
    <property type="nucleotide sequence ID" value="NZ_JBHLWP010000013.1"/>
</dbReference>
<dbReference type="SMART" id="SM00895">
    <property type="entry name" value="FCD"/>
    <property type="match status" value="1"/>
</dbReference>
<reference evidence="5 6" key="1">
    <citation type="submission" date="2024-09" db="EMBL/GenBank/DDBJ databases">
        <authorList>
            <person name="Sun Q."/>
            <person name="Mori K."/>
        </authorList>
    </citation>
    <scope>NUCLEOTIDE SEQUENCE [LARGE SCALE GENOMIC DNA]</scope>
    <source>
        <strain evidence="5 6">CCM 7792</strain>
    </source>
</reference>
<name>A0ABV6FJH5_9BURK</name>
<dbReference type="PANTHER" id="PTHR43537">
    <property type="entry name" value="TRANSCRIPTIONAL REGULATOR, GNTR FAMILY"/>
    <property type="match status" value="1"/>
</dbReference>
<protein>
    <submittedName>
        <fullName evidence="5">FadR/GntR family transcriptional regulator</fullName>
    </submittedName>
</protein>
<dbReference type="Gene3D" id="1.20.120.530">
    <property type="entry name" value="GntR ligand-binding domain-like"/>
    <property type="match status" value="1"/>
</dbReference>
<dbReference type="SUPFAM" id="SSF46785">
    <property type="entry name" value="Winged helix' DNA-binding domain"/>
    <property type="match status" value="1"/>
</dbReference>
<proteinExistence type="predicted"/>
<keyword evidence="1" id="KW-0805">Transcription regulation</keyword>
<gene>
    <name evidence="5" type="ORF">ACFFJK_16275</name>
</gene>
<dbReference type="Pfam" id="PF00392">
    <property type="entry name" value="GntR"/>
    <property type="match status" value="1"/>
</dbReference>
<dbReference type="Proteomes" id="UP001589773">
    <property type="component" value="Unassembled WGS sequence"/>
</dbReference>
<keyword evidence="3" id="KW-0804">Transcription</keyword>
<dbReference type="PANTHER" id="PTHR43537:SF5">
    <property type="entry name" value="UXU OPERON TRANSCRIPTIONAL REGULATOR"/>
    <property type="match status" value="1"/>
</dbReference>
<evidence type="ECO:0000256" key="3">
    <source>
        <dbReference type="ARBA" id="ARBA00023163"/>
    </source>
</evidence>
<dbReference type="CDD" id="cd07377">
    <property type="entry name" value="WHTH_GntR"/>
    <property type="match status" value="1"/>
</dbReference>